<dbReference type="GO" id="GO:0016812">
    <property type="term" value="F:hydrolase activity, acting on carbon-nitrogen (but not peptide) bonds, in cyclic amides"/>
    <property type="evidence" value="ECO:0007669"/>
    <property type="project" value="TreeGrafter"/>
</dbReference>
<accession>A0A1B1YQS7</accession>
<sequence>MAYDLVIRGGTLVDGSGGAGFVADVAVRDGRIVKIGQITGEATQTVDATGRVVAPGFIDPHTHYDAQLSWDPLVTPTAWHGVTTTVIGNCGVGLAPCRPDTRERALWDLINVEAMSREVLEAGIDWQWESFGEFMAATLGRGSAINLGFLVPLSPLRTYALGEAASERAATAAETETLCGLLGDALSAGALGFSSSQQPNHVGYNGTPLASRLTSNDEFAAYARTVGKHGRGGIEIAVTKKLAHLQDEDVALLELLCEQSGRPVTWLTLLDLNSSPGCAFAAVERAGHLTARGCYPQTVVRPFMAEADVRNPFMFAPLPAWKAAFNQPVEVQKALYADTAFRRTFRADMAEGRSLVRDWNHFELLSADNPDLQPLLGRTVADIAAERGADPCDTFLDLAIADDVNTRFRVAVANSDEANLARMLTDPRIRIGLGDGGAHVDMLCEAGYTTYLLGYWVRERKLMSLERAVQRITSEAAGLFGIRERGLLKEGYFADIVVFDPATVGSDRRPHLVADLPAGGKRMIAEARGVDCTIVNGRLVFDHGRHTGALPGVAVN</sequence>
<dbReference type="STRING" id="1810504.PG2T_02305"/>
<dbReference type="Proteomes" id="UP000092952">
    <property type="component" value="Chromosome"/>
</dbReference>
<dbReference type="SUPFAM" id="SSF51338">
    <property type="entry name" value="Composite domain of metallo-dependent hydrolases"/>
    <property type="match status" value="1"/>
</dbReference>
<dbReference type="InParanoid" id="A0A1B1YQS7"/>
<evidence type="ECO:0000313" key="2">
    <source>
        <dbReference type="EMBL" id="ANX03134.1"/>
    </source>
</evidence>
<dbReference type="PANTHER" id="PTHR11647">
    <property type="entry name" value="HYDRANTOINASE/DIHYDROPYRIMIDINASE FAMILY MEMBER"/>
    <property type="match status" value="1"/>
</dbReference>
<dbReference type="InterPro" id="IPR050378">
    <property type="entry name" value="Metallo-dep_Hydrolases_sf"/>
</dbReference>
<evidence type="ECO:0000259" key="1">
    <source>
        <dbReference type="Pfam" id="PF07969"/>
    </source>
</evidence>
<dbReference type="InterPro" id="IPR013108">
    <property type="entry name" value="Amidohydro_3"/>
</dbReference>
<proteinExistence type="predicted"/>
<dbReference type="InterPro" id="IPR011059">
    <property type="entry name" value="Metal-dep_hydrolase_composite"/>
</dbReference>
<name>A0A1B1YQS7_9GAMM</name>
<reference evidence="3" key="1">
    <citation type="submission" date="2016-03" db="EMBL/GenBank/DDBJ databases">
        <title>Complete genome sequence of Solimmundus cernigliae, representing a novel lineage of polycyclic aromatic hydrocarbon degraders within the Gammaproteobacteria.</title>
        <authorList>
            <person name="Singleton D.R."/>
            <person name="Dickey A.N."/>
            <person name="Scholl E.H."/>
            <person name="Wright F.A."/>
            <person name="Aitken M.D."/>
        </authorList>
    </citation>
    <scope>NUCLEOTIDE SEQUENCE [LARGE SCALE GENOMIC DNA]</scope>
    <source>
        <strain evidence="3">TR3.2</strain>
    </source>
</reference>
<dbReference type="GO" id="GO:0005829">
    <property type="term" value="C:cytosol"/>
    <property type="evidence" value="ECO:0007669"/>
    <property type="project" value="TreeGrafter"/>
</dbReference>
<dbReference type="Pfam" id="PF07969">
    <property type="entry name" value="Amidohydro_3"/>
    <property type="match status" value="1"/>
</dbReference>
<dbReference type="EMBL" id="CP014671">
    <property type="protein sequence ID" value="ANX03134.1"/>
    <property type="molecule type" value="Genomic_DNA"/>
</dbReference>
<dbReference type="KEGG" id="gbi:PG2T_02305"/>
<dbReference type="InterPro" id="IPR032466">
    <property type="entry name" value="Metal_Hydrolase"/>
</dbReference>
<dbReference type="Gene3D" id="3.20.20.140">
    <property type="entry name" value="Metal-dependent hydrolases"/>
    <property type="match status" value="2"/>
</dbReference>
<dbReference type="OrthoDB" id="9766983at2"/>
<dbReference type="SUPFAM" id="SSF51556">
    <property type="entry name" value="Metallo-dependent hydrolases"/>
    <property type="match status" value="1"/>
</dbReference>
<evidence type="ECO:0000313" key="3">
    <source>
        <dbReference type="Proteomes" id="UP000092952"/>
    </source>
</evidence>
<dbReference type="PANTHER" id="PTHR11647:SF1">
    <property type="entry name" value="COLLAPSIN RESPONSE MEDIATOR PROTEIN"/>
    <property type="match status" value="1"/>
</dbReference>
<protein>
    <recommendedName>
        <fullName evidence="1">Amidohydrolase 3 domain-containing protein</fullName>
    </recommendedName>
</protein>
<keyword evidence="3" id="KW-1185">Reference proteome</keyword>
<dbReference type="RefSeq" id="WP_068802641.1">
    <property type="nucleotide sequence ID" value="NZ_CP014671.1"/>
</dbReference>
<organism evidence="2 3">
    <name type="scientific">Immundisolibacter cernigliae</name>
    <dbReference type="NCBI Taxonomy" id="1810504"/>
    <lineage>
        <taxon>Bacteria</taxon>
        <taxon>Pseudomonadati</taxon>
        <taxon>Pseudomonadota</taxon>
        <taxon>Gammaproteobacteria</taxon>
        <taxon>Immundisolibacterales</taxon>
        <taxon>Immundisolibacteraceae</taxon>
        <taxon>Immundisolibacter</taxon>
    </lineage>
</organism>
<gene>
    <name evidence="2" type="ORF">PG2T_02305</name>
</gene>
<feature type="domain" description="Amidohydrolase 3" evidence="1">
    <location>
        <begin position="44"/>
        <end position="541"/>
    </location>
</feature>
<dbReference type="AlphaFoldDB" id="A0A1B1YQS7"/>